<name>A0A0W0WM74_9GAMM</name>
<feature type="signal peptide" evidence="1">
    <location>
        <begin position="1"/>
        <end position="22"/>
    </location>
</feature>
<dbReference type="Pfam" id="PF13645">
    <property type="entry name" value="YkuD_2"/>
    <property type="match status" value="1"/>
</dbReference>
<evidence type="ECO:0000313" key="2">
    <source>
        <dbReference type="EMBL" id="KTD33420.1"/>
    </source>
</evidence>
<evidence type="ECO:0000256" key="1">
    <source>
        <dbReference type="SAM" id="SignalP"/>
    </source>
</evidence>
<dbReference type="OrthoDB" id="9815195at2"/>
<dbReference type="RefSeq" id="WP_058500749.1">
    <property type="nucleotide sequence ID" value="NZ_CAAAJA010000041.1"/>
</dbReference>
<gene>
    <name evidence="2" type="ORF">Lisr_0359</name>
</gene>
<feature type="chain" id="PRO_5006915660" description="Murein L,D-transpeptidase catalytic domain family protein" evidence="1">
    <location>
        <begin position="23"/>
        <end position="411"/>
    </location>
</feature>
<keyword evidence="3" id="KW-1185">Reference proteome</keyword>
<organism evidence="2 3">
    <name type="scientific">Legionella israelensis</name>
    <dbReference type="NCBI Taxonomy" id="454"/>
    <lineage>
        <taxon>Bacteria</taxon>
        <taxon>Pseudomonadati</taxon>
        <taxon>Pseudomonadota</taxon>
        <taxon>Gammaproteobacteria</taxon>
        <taxon>Legionellales</taxon>
        <taxon>Legionellaceae</taxon>
        <taxon>Legionella</taxon>
    </lineage>
</organism>
<dbReference type="PANTHER" id="PTHR38477">
    <property type="entry name" value="HYPOTHETICAL EXPORTED PROTEIN"/>
    <property type="match status" value="1"/>
</dbReference>
<accession>A0A0W0WM74</accession>
<dbReference type="AlphaFoldDB" id="A0A0W0WM74"/>
<sequence>MILKLLLILAILSIRPYPTASAFLSGENIKNDNKGSFIISLASQDYPIASHLSQYTIRQMLHKEGLSTPAVNKVLTTLKCAKEYNVDHNNILTVIDYSLPSNEKRLWVFDLIEKKPLFHTYVSHGIKSGQRLSHYFSNRHNSKASSIGVYHTENAYYGRHGLSLKLDGLEKDFNDHAFNRFIVMHGGWYVREDFIKKYGRPGRSWGCPVVPKDLTRPIIDTIKDKSLFVAYYPSQEWFFKSRFLNCDDFSPRENANARTIQTTAPDDERKDILFVDTNKNNIREENEPIVVMRADNYRRIFHATPPLTRMLRRQINHTEYIALSGAEFKSMDMNMDLVFNHEDKEGVEVIDFVIPEVKLLRGYYATEMKKVDLGKVKEIRFDALEAPSIHLDSGSQVNLKSSKRFIRWLGL</sequence>
<evidence type="ECO:0008006" key="4">
    <source>
        <dbReference type="Google" id="ProtNLM"/>
    </source>
</evidence>
<dbReference type="STRING" id="454.Lisr_0359"/>
<dbReference type="PATRIC" id="fig|454.4.peg.374"/>
<protein>
    <recommendedName>
        <fullName evidence="4">Murein L,D-transpeptidase catalytic domain family protein</fullName>
    </recommendedName>
</protein>
<proteinExistence type="predicted"/>
<keyword evidence="1" id="KW-0732">Signal</keyword>
<dbReference type="EMBL" id="LNYH01000010">
    <property type="protein sequence ID" value="KTD33420.1"/>
    <property type="molecule type" value="Genomic_DNA"/>
</dbReference>
<evidence type="ECO:0000313" key="3">
    <source>
        <dbReference type="Proteomes" id="UP000054761"/>
    </source>
</evidence>
<dbReference type="Proteomes" id="UP000054761">
    <property type="component" value="Unassembled WGS sequence"/>
</dbReference>
<reference evidence="2 3" key="1">
    <citation type="submission" date="2015-11" db="EMBL/GenBank/DDBJ databases">
        <title>Genomic analysis of 38 Legionella species identifies large and diverse effector repertoires.</title>
        <authorList>
            <person name="Burstein D."/>
            <person name="Amaro F."/>
            <person name="Zusman T."/>
            <person name="Lifshitz Z."/>
            <person name="Cohen O."/>
            <person name="Gilbert J.A."/>
            <person name="Pupko T."/>
            <person name="Shuman H.A."/>
            <person name="Segal G."/>
        </authorList>
    </citation>
    <scope>NUCLEOTIDE SEQUENCE [LARGE SCALE GENOMIC DNA]</scope>
    <source>
        <strain evidence="2 3">Bercovier 4</strain>
    </source>
</reference>
<comment type="caution">
    <text evidence="2">The sequence shown here is derived from an EMBL/GenBank/DDBJ whole genome shotgun (WGS) entry which is preliminary data.</text>
</comment>
<dbReference type="PANTHER" id="PTHR38477:SF1">
    <property type="entry name" value="MUREIN L,D-TRANSPEPTIDASE CATALYTIC DOMAIN FAMILY PROTEIN"/>
    <property type="match status" value="1"/>
</dbReference>
<dbReference type="InterPro" id="IPR032676">
    <property type="entry name" value="YkuD_2"/>
</dbReference>